<comment type="similarity">
    <text evidence="3">Belongs to the glycosyltransferase GT106 family.</text>
</comment>
<evidence type="ECO:0000256" key="13">
    <source>
        <dbReference type="ARBA" id="ARBA00030350"/>
    </source>
</evidence>
<dbReference type="InterPro" id="IPR019378">
    <property type="entry name" value="GDP-Fuc_O-FucTrfase"/>
</dbReference>
<evidence type="ECO:0000313" key="15">
    <source>
        <dbReference type="EMBL" id="CDP08418.1"/>
    </source>
</evidence>
<evidence type="ECO:0000256" key="1">
    <source>
        <dbReference type="ARBA" id="ARBA00004606"/>
    </source>
</evidence>
<proteinExistence type="inferred from homology"/>
<evidence type="ECO:0000256" key="5">
    <source>
        <dbReference type="ARBA" id="ARBA00022679"/>
    </source>
</evidence>
<dbReference type="GO" id="GO:0005737">
    <property type="term" value="C:cytoplasm"/>
    <property type="evidence" value="ECO:0007669"/>
    <property type="project" value="TreeGrafter"/>
</dbReference>
<evidence type="ECO:0000256" key="3">
    <source>
        <dbReference type="ARBA" id="ARBA00007737"/>
    </source>
</evidence>
<evidence type="ECO:0000256" key="12">
    <source>
        <dbReference type="ARBA" id="ARBA00023277"/>
    </source>
</evidence>
<comment type="subcellular location">
    <subcellularLocation>
        <location evidence="1">Membrane</location>
        <topology evidence="1">Single-pass type II membrane protein</topology>
    </subcellularLocation>
</comment>
<dbReference type="PhylomeDB" id="A0A068ULC4"/>
<evidence type="ECO:0000256" key="14">
    <source>
        <dbReference type="SAM" id="Phobius"/>
    </source>
</evidence>
<evidence type="ECO:0000313" key="16">
    <source>
        <dbReference type="Proteomes" id="UP000295252"/>
    </source>
</evidence>
<organism evidence="15 16">
    <name type="scientific">Coffea canephora</name>
    <name type="common">Robusta coffee</name>
    <dbReference type="NCBI Taxonomy" id="49390"/>
    <lineage>
        <taxon>Eukaryota</taxon>
        <taxon>Viridiplantae</taxon>
        <taxon>Streptophyta</taxon>
        <taxon>Embryophyta</taxon>
        <taxon>Tracheophyta</taxon>
        <taxon>Spermatophyta</taxon>
        <taxon>Magnoliopsida</taxon>
        <taxon>eudicotyledons</taxon>
        <taxon>Gunneridae</taxon>
        <taxon>Pentapetalae</taxon>
        <taxon>asterids</taxon>
        <taxon>lamiids</taxon>
        <taxon>Gentianales</taxon>
        <taxon>Rubiaceae</taxon>
        <taxon>Ixoroideae</taxon>
        <taxon>Gardenieae complex</taxon>
        <taxon>Bertiereae - Coffeeae clade</taxon>
        <taxon>Coffeeae</taxon>
        <taxon>Coffea</taxon>
    </lineage>
</organism>
<dbReference type="STRING" id="49390.A0A068ULC4"/>
<dbReference type="PANTHER" id="PTHR31741">
    <property type="entry name" value="OS02G0726500 PROTEIN-RELATED"/>
    <property type="match status" value="1"/>
</dbReference>
<keyword evidence="7" id="KW-0735">Signal-anchor</keyword>
<keyword evidence="5" id="KW-0808">Transferase</keyword>
<dbReference type="Pfam" id="PF10250">
    <property type="entry name" value="O-FucT"/>
    <property type="match status" value="1"/>
</dbReference>
<keyword evidence="11" id="KW-0294">Fucose metabolism</keyword>
<evidence type="ECO:0000256" key="10">
    <source>
        <dbReference type="ARBA" id="ARBA00023180"/>
    </source>
</evidence>
<gene>
    <name evidence="15" type="ORF">GSCOC_T00027271001</name>
</gene>
<evidence type="ECO:0000256" key="9">
    <source>
        <dbReference type="ARBA" id="ARBA00023136"/>
    </source>
</evidence>
<name>A0A068ULC4_COFCA</name>
<dbReference type="PANTHER" id="PTHR31741:SF3">
    <property type="entry name" value="O-FUCOSYLTRANSFERASE FAMILY PROTEIN"/>
    <property type="match status" value="1"/>
</dbReference>
<keyword evidence="10" id="KW-0325">Glycoprotein</keyword>
<dbReference type="GO" id="GO:0006004">
    <property type="term" value="P:fucose metabolic process"/>
    <property type="evidence" value="ECO:0007669"/>
    <property type="project" value="UniProtKB-KW"/>
</dbReference>
<dbReference type="OMA" id="FLNNVAC"/>
<feature type="transmembrane region" description="Helical" evidence="14">
    <location>
        <begin position="12"/>
        <end position="37"/>
    </location>
</feature>
<evidence type="ECO:0000256" key="6">
    <source>
        <dbReference type="ARBA" id="ARBA00022692"/>
    </source>
</evidence>
<dbReference type="AlphaFoldDB" id="A0A068ULC4"/>
<sequence length="152" mass="17219">MKLWMIRATTSVMLWNCLVYINLSLLGIVFGILTTIFPHLQSDLKFAPFDVGVYKNNGYLMVSCNGGLNQMRAAISSFLNNVACIGVTLIVPELDKTSFWADPSEFQDILDVKVRLNNSFCPPIFQTHTHYNKIPDSTYLTHSVMAEYLVYI</sequence>
<keyword evidence="16" id="KW-1185">Reference proteome</keyword>
<evidence type="ECO:0000256" key="11">
    <source>
        <dbReference type="ARBA" id="ARBA00023253"/>
    </source>
</evidence>
<reference evidence="16" key="1">
    <citation type="journal article" date="2014" name="Science">
        <title>The coffee genome provides insight into the convergent evolution of caffeine biosynthesis.</title>
        <authorList>
            <person name="Denoeud F."/>
            <person name="Carretero-Paulet L."/>
            <person name="Dereeper A."/>
            <person name="Droc G."/>
            <person name="Guyot R."/>
            <person name="Pietrella M."/>
            <person name="Zheng C."/>
            <person name="Alberti A."/>
            <person name="Anthony F."/>
            <person name="Aprea G."/>
            <person name="Aury J.M."/>
            <person name="Bento P."/>
            <person name="Bernard M."/>
            <person name="Bocs S."/>
            <person name="Campa C."/>
            <person name="Cenci A."/>
            <person name="Combes M.C."/>
            <person name="Crouzillat D."/>
            <person name="Da Silva C."/>
            <person name="Daddiego L."/>
            <person name="De Bellis F."/>
            <person name="Dussert S."/>
            <person name="Garsmeur O."/>
            <person name="Gayraud T."/>
            <person name="Guignon V."/>
            <person name="Jahn K."/>
            <person name="Jamilloux V."/>
            <person name="Joet T."/>
            <person name="Labadie K."/>
            <person name="Lan T."/>
            <person name="Leclercq J."/>
            <person name="Lepelley M."/>
            <person name="Leroy T."/>
            <person name="Li L.T."/>
            <person name="Librado P."/>
            <person name="Lopez L."/>
            <person name="Munoz A."/>
            <person name="Noel B."/>
            <person name="Pallavicini A."/>
            <person name="Perrotta G."/>
            <person name="Poncet V."/>
            <person name="Pot D."/>
            <person name="Priyono X."/>
            <person name="Rigoreau M."/>
            <person name="Rouard M."/>
            <person name="Rozas J."/>
            <person name="Tranchant-Dubreuil C."/>
            <person name="VanBuren R."/>
            <person name="Zhang Q."/>
            <person name="Andrade A.C."/>
            <person name="Argout X."/>
            <person name="Bertrand B."/>
            <person name="de Kochko A."/>
            <person name="Graziosi G."/>
            <person name="Henry R.J."/>
            <person name="Jayarama X."/>
            <person name="Ming R."/>
            <person name="Nagai C."/>
            <person name="Rounsley S."/>
            <person name="Sankoff D."/>
            <person name="Giuliano G."/>
            <person name="Albert V.A."/>
            <person name="Wincker P."/>
            <person name="Lashermes P."/>
        </authorList>
    </citation>
    <scope>NUCLEOTIDE SEQUENCE [LARGE SCALE GENOMIC DNA]</scope>
    <source>
        <strain evidence="16">cv. DH200-94</strain>
    </source>
</reference>
<dbReference type="GO" id="GO:0016020">
    <property type="term" value="C:membrane"/>
    <property type="evidence" value="ECO:0007669"/>
    <property type="project" value="UniProtKB-SubCell"/>
</dbReference>
<comment type="pathway">
    <text evidence="2">Glycan metabolism.</text>
</comment>
<keyword evidence="8 14" id="KW-1133">Transmembrane helix</keyword>
<protein>
    <recommendedName>
        <fullName evidence="13">O-fucosyltransferase family protein</fullName>
    </recommendedName>
</protein>
<evidence type="ECO:0000256" key="4">
    <source>
        <dbReference type="ARBA" id="ARBA00022676"/>
    </source>
</evidence>
<evidence type="ECO:0000256" key="7">
    <source>
        <dbReference type="ARBA" id="ARBA00022968"/>
    </source>
</evidence>
<keyword evidence="12" id="KW-0119">Carbohydrate metabolism</keyword>
<dbReference type="OrthoDB" id="1714265at2759"/>
<evidence type="ECO:0000256" key="2">
    <source>
        <dbReference type="ARBA" id="ARBA00004881"/>
    </source>
</evidence>
<dbReference type="Gramene" id="CDP08418">
    <property type="protein sequence ID" value="CDP08418"/>
    <property type="gene ID" value="GSCOC_T00027271001"/>
</dbReference>
<keyword evidence="9 14" id="KW-0472">Membrane</keyword>
<evidence type="ECO:0000256" key="8">
    <source>
        <dbReference type="ARBA" id="ARBA00022989"/>
    </source>
</evidence>
<dbReference type="InParanoid" id="A0A068ULC4"/>
<dbReference type="GO" id="GO:0016757">
    <property type="term" value="F:glycosyltransferase activity"/>
    <property type="evidence" value="ECO:0007669"/>
    <property type="project" value="UniProtKB-KW"/>
</dbReference>
<dbReference type="Proteomes" id="UP000295252">
    <property type="component" value="Chromosome IX"/>
</dbReference>
<keyword evidence="4" id="KW-0328">Glycosyltransferase</keyword>
<accession>A0A068ULC4</accession>
<keyword evidence="6 14" id="KW-0812">Transmembrane</keyword>
<dbReference type="EMBL" id="HG739116">
    <property type="protein sequence ID" value="CDP08418.1"/>
    <property type="molecule type" value="Genomic_DNA"/>
</dbReference>